<reference evidence="2" key="1">
    <citation type="submission" date="2020-08" db="EMBL/GenBank/DDBJ databases">
        <title>Multicomponent nature underlies the extraordinary mechanical properties of spider dragline silk.</title>
        <authorList>
            <person name="Kono N."/>
            <person name="Nakamura H."/>
            <person name="Mori M."/>
            <person name="Yoshida Y."/>
            <person name="Ohtoshi R."/>
            <person name="Malay A.D."/>
            <person name="Moran D.A.P."/>
            <person name="Tomita M."/>
            <person name="Numata K."/>
            <person name="Arakawa K."/>
        </authorList>
    </citation>
    <scope>NUCLEOTIDE SEQUENCE</scope>
</reference>
<keyword evidence="1" id="KW-0812">Transmembrane</keyword>
<keyword evidence="1" id="KW-1133">Transmembrane helix</keyword>
<accession>A0A8X6QLU0</accession>
<comment type="caution">
    <text evidence="2">The sequence shown here is derived from an EMBL/GenBank/DDBJ whole genome shotgun (WGS) entry which is preliminary data.</text>
</comment>
<organism evidence="2 3">
    <name type="scientific">Nephila pilipes</name>
    <name type="common">Giant wood spider</name>
    <name type="synonym">Nephila maculata</name>
    <dbReference type="NCBI Taxonomy" id="299642"/>
    <lineage>
        <taxon>Eukaryota</taxon>
        <taxon>Metazoa</taxon>
        <taxon>Ecdysozoa</taxon>
        <taxon>Arthropoda</taxon>
        <taxon>Chelicerata</taxon>
        <taxon>Arachnida</taxon>
        <taxon>Araneae</taxon>
        <taxon>Araneomorphae</taxon>
        <taxon>Entelegynae</taxon>
        <taxon>Araneoidea</taxon>
        <taxon>Nephilidae</taxon>
        <taxon>Nephila</taxon>
    </lineage>
</organism>
<evidence type="ECO:0000256" key="1">
    <source>
        <dbReference type="SAM" id="Phobius"/>
    </source>
</evidence>
<dbReference type="AlphaFoldDB" id="A0A8X6QLU0"/>
<evidence type="ECO:0000313" key="3">
    <source>
        <dbReference type="Proteomes" id="UP000887013"/>
    </source>
</evidence>
<dbReference type="Proteomes" id="UP000887013">
    <property type="component" value="Unassembled WGS sequence"/>
</dbReference>
<feature type="transmembrane region" description="Helical" evidence="1">
    <location>
        <begin position="20"/>
        <end position="38"/>
    </location>
</feature>
<sequence>MLKNESHLPLIYSLCKSHYSGSLYSIVYIVLCCAYIKCGRKDKSISFLTGKCELIFRKESIYEKVL</sequence>
<gene>
    <name evidence="2" type="ORF">NPIL_431341</name>
</gene>
<proteinExistence type="predicted"/>
<name>A0A8X6QLU0_NEPPI</name>
<dbReference type="EMBL" id="BMAW01127522">
    <property type="protein sequence ID" value="GFU21454.1"/>
    <property type="molecule type" value="Genomic_DNA"/>
</dbReference>
<protein>
    <submittedName>
        <fullName evidence="2">Uncharacterized protein</fullName>
    </submittedName>
</protein>
<evidence type="ECO:0000313" key="2">
    <source>
        <dbReference type="EMBL" id="GFU21454.1"/>
    </source>
</evidence>
<keyword evidence="3" id="KW-1185">Reference proteome</keyword>
<keyword evidence="1" id="KW-0472">Membrane</keyword>